<dbReference type="PANTHER" id="PTHR34457">
    <property type="entry name" value="EMBRYO DEFECTIVE 2410"/>
    <property type="match status" value="1"/>
</dbReference>
<proteinExistence type="predicted"/>
<sequence>MTRPPNSGNDQEPTNRRLLHLLLLRRTSLVIGIFLLAGIASGIWWVRNYVYNELAPLVETNLEQLLGRPINLGQVESFSLSSLRFSSLSIPATPTDADQLTAKAVEVKFSLLPVLFTRTLPLNVTLVQPDVYIQQNQDGRWVTTEVKSQEGKGIVQTQLQTLQIVNGNVELSPASAPTKPKGSVVINQFGGVARFLPENKGASYEITGQFARGGTVKISGDTQFQPQQTNLQVAADNLSASNVSRLLELPLVLQAGRVDADLKVTIPADASDIAITGTAIPHQVTAQIQNVPQKFVNSNGRLVFQGEAIALDNLTTNLGKVPLLANGTVNLKTGFDLSALVKPVNAKNLLDTFNVKSPVVATGEVQAKVKVQGSLQQPVLSGTVSNTKPVQVDRVQFQTVNTDFRLNVNKNASQITVSNLKLVPAAGGIITGGGQAILGGQVKFDLQAGGISGDILAQKYGITPPISIGNVSANTQITGSLGKQPLVLNIARILVQPPAGGQIVGGGQVQLAPQGRVLLNVLAQNLPGDVIAKTNNSASSIKVGNVSANARVFGYLGNLRTVAQVQAPNATYPTIGAAVIEQQGQNFVLPTAVFNVAGNTITAKGQVAQNRWQAVVNTEKVELSRFKEIPAQFQGVLTSASVSLAGSTKSFQASGEANLSLAGGRVNVRDINLNNNRWEAVANASQIQLSRFSQIPAQFQGVLSSASVNLSGSTKSFQPETIQASGQANLSVAGGRVNVRDISLNNGRWQAVANASQIQLSRFSPQLRGRLNGNVQVAGNTKSFALADIRAAGQLRANQGIAQLAQPLSAEFRWNGQQIIVPRATTPGVSASGAIAVQLPATGTPKITGFNFDVLAQNFNLNNTGVQVPGDIALSGFVDFNGRVTGTPEVPQATGSLRLRNFNVGNVAFDPVLTGNVNFQGGQGASLRLAGTQDRIALNLDGNYRPTSFLVRRDGAITTGRTEGDNLIINAQQFPIALVGGFLPNNNLKPLGGQLSGNLVVNLNNYALAGDVAISQPRVARVSAAEFRGSFNYANGAANLTNGLLRLGESSIALSGSVQTGNNPQFQVQANLAQTRIQELLQAFNIYDFKDFSTGTEPPTLAGATALDTTSVRLPNADLLTQLEYFSKIATATEQQQQQEKKQAPPLPSLAELTGALNGTVVASGSLKSGLNAGFNLQGNNWQWGQYTINQVIAQGNFANGVVTLSPLSIGINQGQVAFAGKLGLNQLTGQLNVASLPLSLFQPFIAQYPLDVTGEVNAVANLQGSFLDPSVNGEVSLANATLNNQPVQTGQVKFAYENARLNFDSALLLTGTQPITATGSIPAPLPFVAAKPASNQISVNANVSNEGLTLLNLLTNNQVSWIDGQGQVAVNVGGTLNQPIINGNATLNNATIRAQALSEPLTNVTGTAQFNGNIVNIEGIQANYNQGLVTASGILPIFTPQANTTNPLTVLIEKPLDFQVPGLYEGGVSGNAVIQGTALKPQIGGEIELSDGQVIIGNSTTANAQPTTTDSSDINISAVTPPDTNPSPTNTTTTATRPNLPVAFDNLRLTLGNDVRVTSQPLLSFVPGVGGFSQPILSFNAKGDLTINGTLAKPLPQGEIRLTGGRVSLFSTEFTLERGYEQTATFTPSQGLDPTLNVRLLAIVPETSATNNRIVRSPSSAEISDASAINFGTLRTVRVQARVTGRASRLNENLELTSQPRRSQGEIVALLGGSILNNFAQTGDVTQGLTNFAGTTVLGSLQGTITAIGQAIGFSEFRIFPTPITDQTARRSSVLDLSAEGVFNLNRDFSVSLSRPLFSSDASFRYNVLYRLNDEILVRGATDLGNENLLFFEYETRF</sequence>
<evidence type="ECO:0000256" key="3">
    <source>
        <dbReference type="ARBA" id="ARBA00022989"/>
    </source>
</evidence>
<dbReference type="GO" id="GO:0005886">
    <property type="term" value="C:plasma membrane"/>
    <property type="evidence" value="ECO:0007669"/>
    <property type="project" value="InterPro"/>
</dbReference>
<reference evidence="9" key="1">
    <citation type="submission" date="2015-07" db="EMBL/GenBank/DDBJ databases">
        <title>Genome Of Nitrogen-Fixing Cyanobacterium Nostoc piscinale CENA21 From Solimoes/Amazon River Floodplain Sediments And Comparative Genomics To Uncover Biosynthetic Natural Products Potential.</title>
        <authorList>
            <person name="Leao T.F."/>
            <person name="Leao P.N."/>
            <person name="Guimaraes P.I."/>
            <person name="de Melo A.G.C."/>
            <person name="Ramos R.T.J."/>
            <person name="Silva A."/>
            <person name="Fiore M.F."/>
            <person name="Schneider M.P.C."/>
        </authorList>
    </citation>
    <scope>NUCLEOTIDE SEQUENCE [LARGE SCALE GENOMIC DNA]</scope>
    <source>
        <strain evidence="9">CENA21</strain>
    </source>
</reference>
<evidence type="ECO:0000313" key="9">
    <source>
        <dbReference type="Proteomes" id="UP000062645"/>
    </source>
</evidence>
<accession>A0A0M4T2G3</accession>
<evidence type="ECO:0000256" key="5">
    <source>
        <dbReference type="SAM" id="MobiDB-lite"/>
    </source>
</evidence>
<feature type="domain" description="Translocation and assembly module TamB C-terminal" evidence="7">
    <location>
        <begin position="206"/>
        <end position="386"/>
    </location>
</feature>
<evidence type="ECO:0000256" key="1">
    <source>
        <dbReference type="ARBA" id="ARBA00004167"/>
    </source>
</evidence>
<keyword evidence="4 6" id="KW-0472">Membrane</keyword>
<protein>
    <recommendedName>
        <fullName evidence="7">Translocation and assembly module TamB C-terminal domain-containing protein</fullName>
    </recommendedName>
</protein>
<feature type="compositionally biased region" description="Polar residues" evidence="5">
    <location>
        <begin position="1503"/>
        <end position="1519"/>
    </location>
</feature>
<keyword evidence="9" id="KW-1185">Reference proteome</keyword>
<reference evidence="8 9" key="2">
    <citation type="journal article" date="2016" name="Genome Announc.">
        <title>Draft Genome Sequence of the N2-Fixing Cyanobacterium Nostoc piscinale CENA21, Isolated from the Brazilian Amazon Floodplain.</title>
        <authorList>
            <person name="Leao T."/>
            <person name="Guimaraes P.I."/>
            <person name="de Melo A.G."/>
            <person name="Ramos R.T."/>
            <person name="Leao P.N."/>
            <person name="Silva A."/>
            <person name="Fiore M.F."/>
            <person name="Schneider M.P."/>
        </authorList>
    </citation>
    <scope>NUCLEOTIDE SEQUENCE [LARGE SCALE GENOMIC DNA]</scope>
    <source>
        <strain evidence="8 9">CENA21</strain>
    </source>
</reference>
<dbReference type="EMBL" id="CP012036">
    <property type="protein sequence ID" value="ALF52641.1"/>
    <property type="molecule type" value="Genomic_DNA"/>
</dbReference>
<gene>
    <name evidence="8" type="ORF">ACX27_06920</name>
</gene>
<dbReference type="Proteomes" id="UP000062645">
    <property type="component" value="Chromosome"/>
</dbReference>
<dbReference type="InterPro" id="IPR007452">
    <property type="entry name" value="TamB_C"/>
</dbReference>
<comment type="subcellular location">
    <subcellularLocation>
        <location evidence="1">Membrane</location>
        <topology evidence="1">Single-pass membrane protein</topology>
    </subcellularLocation>
</comment>
<evidence type="ECO:0000259" key="7">
    <source>
        <dbReference type="Pfam" id="PF04357"/>
    </source>
</evidence>
<evidence type="ECO:0000256" key="4">
    <source>
        <dbReference type="ARBA" id="ARBA00023136"/>
    </source>
</evidence>
<dbReference type="STRING" id="224013.ACX27_06920"/>
<evidence type="ECO:0000256" key="2">
    <source>
        <dbReference type="ARBA" id="ARBA00022692"/>
    </source>
</evidence>
<feature type="transmembrane region" description="Helical" evidence="6">
    <location>
        <begin position="27"/>
        <end position="46"/>
    </location>
</feature>
<feature type="compositionally biased region" description="Low complexity" evidence="5">
    <location>
        <begin position="1521"/>
        <end position="1539"/>
    </location>
</feature>
<dbReference type="KEGG" id="npz:ACX27_06920"/>
<dbReference type="InterPro" id="IPR053022">
    <property type="entry name" value="Chloroplast_translocon_comp"/>
</dbReference>
<name>A0A0M4T2G3_9NOSO</name>
<evidence type="ECO:0000256" key="6">
    <source>
        <dbReference type="SAM" id="Phobius"/>
    </source>
</evidence>
<dbReference type="PANTHER" id="PTHR34457:SF3">
    <property type="entry name" value="PROTEIN TIC236, CHLOROPLASTIC"/>
    <property type="match status" value="1"/>
</dbReference>
<feature type="domain" description="Translocation and assembly module TamB C-terminal" evidence="7">
    <location>
        <begin position="1420"/>
        <end position="1839"/>
    </location>
</feature>
<dbReference type="GO" id="GO:0009306">
    <property type="term" value="P:protein secretion"/>
    <property type="evidence" value="ECO:0007669"/>
    <property type="project" value="InterPro"/>
</dbReference>
<keyword evidence="2 6" id="KW-0812">Transmembrane</keyword>
<organism evidence="8 9">
    <name type="scientific">Nostoc piscinale CENA21</name>
    <dbReference type="NCBI Taxonomy" id="224013"/>
    <lineage>
        <taxon>Bacteria</taxon>
        <taxon>Bacillati</taxon>
        <taxon>Cyanobacteriota</taxon>
        <taxon>Cyanophyceae</taxon>
        <taxon>Nostocales</taxon>
        <taxon>Nostocaceae</taxon>
        <taxon>Nostoc</taxon>
    </lineage>
</organism>
<dbReference type="Pfam" id="PF04357">
    <property type="entry name" value="TamB"/>
    <property type="match status" value="2"/>
</dbReference>
<keyword evidence="3 6" id="KW-1133">Transmembrane helix</keyword>
<dbReference type="OrthoDB" id="536281at2"/>
<dbReference type="RefSeq" id="WP_062290140.1">
    <property type="nucleotide sequence ID" value="NZ_CP012036.1"/>
</dbReference>
<evidence type="ECO:0000313" key="8">
    <source>
        <dbReference type="EMBL" id="ALF52641.1"/>
    </source>
</evidence>
<dbReference type="PATRIC" id="fig|224013.5.peg.1686"/>
<feature type="region of interest" description="Disordered" evidence="5">
    <location>
        <begin position="1503"/>
        <end position="1539"/>
    </location>
</feature>